<protein>
    <recommendedName>
        <fullName evidence="1">Amidohydrolase 3 domain-containing protein</fullName>
    </recommendedName>
</protein>
<dbReference type="OrthoDB" id="3238066at2"/>
<feature type="domain" description="Amidohydrolase 3" evidence="1">
    <location>
        <begin position="42"/>
        <end position="468"/>
    </location>
</feature>
<dbReference type="PANTHER" id="PTHR22642">
    <property type="entry name" value="IMIDAZOLONEPROPIONASE"/>
    <property type="match status" value="1"/>
</dbReference>
<organism evidence="2 3">
    <name type="scientific">Agrococcus jejuensis</name>
    <dbReference type="NCBI Taxonomy" id="399736"/>
    <lineage>
        <taxon>Bacteria</taxon>
        <taxon>Bacillati</taxon>
        <taxon>Actinomycetota</taxon>
        <taxon>Actinomycetes</taxon>
        <taxon>Micrococcales</taxon>
        <taxon>Microbacteriaceae</taxon>
        <taxon>Agrococcus</taxon>
    </lineage>
</organism>
<evidence type="ECO:0000313" key="3">
    <source>
        <dbReference type="Proteomes" id="UP000198822"/>
    </source>
</evidence>
<name>A0A1G8C4B0_9MICO</name>
<gene>
    <name evidence="2" type="ORF">SAMN04489720_1161</name>
</gene>
<dbReference type="Pfam" id="PF07969">
    <property type="entry name" value="Amidohydro_3"/>
    <property type="match status" value="1"/>
</dbReference>
<accession>A0A1G8C4B0</accession>
<evidence type="ECO:0000313" key="2">
    <source>
        <dbReference type="EMBL" id="SDH40242.1"/>
    </source>
</evidence>
<proteinExistence type="predicted"/>
<dbReference type="PANTHER" id="PTHR22642:SF2">
    <property type="entry name" value="PROTEIN LONG AFTER FAR-RED 3"/>
    <property type="match status" value="1"/>
</dbReference>
<sequence length="472" mass="49681">MRITRARLQDDSLVDVEVADGRIAAVTPAGSAAAATADGDLDLDGRILVPGLWDEHVHLGQWAAHRRRISILDVGSAAEAAARIRDALRTQPADEPLVAVGMREGLWSDAPSRALLDAVAGDRAVTAISADLHATWSSSAMGRMLGVELPGDGMLREAPSFAAMRTLEATVDDTTRERWIRDALAAAASRGVVGITDLDLDDAVGAWSRRSGSPIRVEVGVYPHDLDAAEARGDRTGRAIHDRVHVGPLKVITDGSLGTRTAYCHDPYPDGGRGLLEVPPEQLAAVLTRGAGMGLRPAVHAIGDAALAHVLDVFEATGITGRIEHAQLATDADVARMGALGVTASIQPEHMLDDRELIALYWAGRERLAYRIRSLLDAGVGVILGSDAPVAPLDPWVSMAAAVTRSRDGDVPWQPHEGIDVATALACSVRSTIAVGLPADLVAIDGPLEAERLRSMPVALTMVGGDVLHSTL</sequence>
<dbReference type="InterPro" id="IPR011059">
    <property type="entry name" value="Metal-dep_hydrolase_composite"/>
</dbReference>
<dbReference type="SUPFAM" id="SSF51338">
    <property type="entry name" value="Composite domain of metallo-dependent hydrolases"/>
    <property type="match status" value="1"/>
</dbReference>
<dbReference type="Gene3D" id="2.30.40.10">
    <property type="entry name" value="Urease, subunit C, domain 1"/>
    <property type="match status" value="1"/>
</dbReference>
<dbReference type="Gene3D" id="3.20.20.140">
    <property type="entry name" value="Metal-dependent hydrolases"/>
    <property type="match status" value="1"/>
</dbReference>
<dbReference type="Gene3D" id="3.10.310.70">
    <property type="match status" value="1"/>
</dbReference>
<dbReference type="InterPro" id="IPR013108">
    <property type="entry name" value="Amidohydro_3"/>
</dbReference>
<dbReference type="EMBL" id="LT629695">
    <property type="protein sequence ID" value="SDH40242.1"/>
    <property type="molecule type" value="Genomic_DNA"/>
</dbReference>
<dbReference type="Proteomes" id="UP000198822">
    <property type="component" value="Chromosome I"/>
</dbReference>
<dbReference type="RefSeq" id="WP_092503268.1">
    <property type="nucleotide sequence ID" value="NZ_LT629695.1"/>
</dbReference>
<reference evidence="3" key="1">
    <citation type="submission" date="2016-10" db="EMBL/GenBank/DDBJ databases">
        <authorList>
            <person name="Varghese N."/>
            <person name="Submissions S."/>
        </authorList>
    </citation>
    <scope>NUCLEOTIDE SEQUENCE [LARGE SCALE GENOMIC DNA]</scope>
    <source>
        <strain evidence="3">DSM 22002</strain>
    </source>
</reference>
<dbReference type="InterPro" id="IPR032466">
    <property type="entry name" value="Metal_Hydrolase"/>
</dbReference>
<dbReference type="AlphaFoldDB" id="A0A1G8C4B0"/>
<keyword evidence="3" id="KW-1185">Reference proteome</keyword>
<dbReference type="SUPFAM" id="SSF51556">
    <property type="entry name" value="Metallo-dependent hydrolases"/>
    <property type="match status" value="1"/>
</dbReference>
<evidence type="ECO:0000259" key="1">
    <source>
        <dbReference type="Pfam" id="PF07969"/>
    </source>
</evidence>
<dbReference type="GO" id="GO:0016810">
    <property type="term" value="F:hydrolase activity, acting on carbon-nitrogen (but not peptide) bonds"/>
    <property type="evidence" value="ECO:0007669"/>
    <property type="project" value="InterPro"/>
</dbReference>